<accession>A0A939SNG9</accession>
<organism evidence="2">
    <name type="scientific">Serratia marcescens</name>
    <dbReference type="NCBI Taxonomy" id="615"/>
    <lineage>
        <taxon>Bacteria</taxon>
        <taxon>Pseudomonadati</taxon>
        <taxon>Pseudomonadota</taxon>
        <taxon>Gammaproteobacteria</taxon>
        <taxon>Enterobacterales</taxon>
        <taxon>Yersiniaceae</taxon>
        <taxon>Serratia</taxon>
    </lineage>
</organism>
<sequence>MTGAGKKRLLWLTNQAGGIFPATGFLLAAPVLIREVKYFLIISYHIIAFSNDAAVAQIA</sequence>
<keyword evidence="1" id="KW-1133">Transmembrane helix</keyword>
<keyword evidence="1" id="KW-0812">Transmembrane</keyword>
<keyword evidence="1" id="KW-0472">Membrane</keyword>
<proteinExistence type="predicted"/>
<dbReference type="EMBL" id="JAGETR010000015">
    <property type="protein sequence ID" value="MBO2006609.1"/>
    <property type="molecule type" value="Genomic_DNA"/>
</dbReference>
<dbReference type="AlphaFoldDB" id="A0A939SNG9"/>
<name>A0A939SNG9_SERMA</name>
<evidence type="ECO:0000256" key="1">
    <source>
        <dbReference type="SAM" id="Phobius"/>
    </source>
</evidence>
<feature type="transmembrane region" description="Helical" evidence="1">
    <location>
        <begin position="12"/>
        <end position="33"/>
    </location>
</feature>
<comment type="caution">
    <text evidence="2">The sequence shown here is derived from an EMBL/GenBank/DDBJ whole genome shotgun (WGS) entry which is preliminary data.</text>
</comment>
<protein>
    <submittedName>
        <fullName evidence="2">Uncharacterized protein</fullName>
    </submittedName>
</protein>
<reference evidence="2" key="1">
    <citation type="submission" date="2021-03" db="EMBL/GenBank/DDBJ databases">
        <title>Molecular epidemiology and mechanisms of colistin and carbapenem resistance in Enterobacteriaceae from clinical isolates, the environment and porcine samples in Pretoria, South Africa.</title>
        <authorList>
            <person name="Bogoshi D."/>
            <person name="Mbelle N.M."/>
            <person name="Naidoo V."/>
            <person name="Osei Sekyere J."/>
        </authorList>
    </citation>
    <scope>NUCLEOTIDE SEQUENCE</scope>
    <source>
        <strain evidence="2">C080</strain>
    </source>
</reference>
<evidence type="ECO:0000313" key="2">
    <source>
        <dbReference type="EMBL" id="MBO2006609.1"/>
    </source>
</evidence>
<gene>
    <name evidence="2" type="ORF">J4732_03060</name>
</gene>